<evidence type="ECO:0000256" key="11">
    <source>
        <dbReference type="SAM" id="Phobius"/>
    </source>
</evidence>
<dbReference type="InterPro" id="IPR013106">
    <property type="entry name" value="Ig_V-set"/>
</dbReference>
<comment type="subcellular location">
    <subcellularLocation>
        <location evidence="1">Membrane</location>
        <topology evidence="1">Single-pass type I membrane protein</topology>
    </subcellularLocation>
</comment>
<dbReference type="InterPro" id="IPR013162">
    <property type="entry name" value="CD80_C2-set"/>
</dbReference>
<proteinExistence type="predicted"/>
<keyword evidence="2 11" id="KW-0812">Transmembrane</keyword>
<evidence type="ECO:0000256" key="8">
    <source>
        <dbReference type="ARBA" id="ARBA00023180"/>
    </source>
</evidence>
<keyword evidence="5 11" id="KW-1133">Transmembrane helix</keyword>
<dbReference type="InterPro" id="IPR013098">
    <property type="entry name" value="Ig_I-set"/>
</dbReference>
<feature type="region of interest" description="Disordered" evidence="10">
    <location>
        <begin position="832"/>
        <end position="931"/>
    </location>
</feature>
<evidence type="ECO:0000256" key="9">
    <source>
        <dbReference type="ARBA" id="ARBA00023319"/>
    </source>
</evidence>
<protein>
    <recommendedName>
        <fullName evidence="12">Ig-like domain-containing protein</fullName>
    </recommendedName>
</protein>
<dbReference type="GO" id="GO:0005886">
    <property type="term" value="C:plasma membrane"/>
    <property type="evidence" value="ECO:0007669"/>
    <property type="project" value="TreeGrafter"/>
</dbReference>
<keyword evidence="4" id="KW-0677">Repeat</keyword>
<reference evidence="13 14" key="1">
    <citation type="submission" date="2023-11" db="EMBL/GenBank/DDBJ databases">
        <authorList>
            <person name="Hedman E."/>
            <person name="Englund M."/>
            <person name="Stromberg M."/>
            <person name="Nyberg Akerstrom W."/>
            <person name="Nylinder S."/>
            <person name="Jareborg N."/>
            <person name="Kallberg Y."/>
            <person name="Kronander E."/>
        </authorList>
    </citation>
    <scope>NUCLEOTIDE SEQUENCE [LARGE SCALE GENOMIC DNA]</scope>
</reference>
<keyword evidence="7" id="KW-1015">Disulfide bond</keyword>
<feature type="domain" description="Ig-like" evidence="12">
    <location>
        <begin position="491"/>
        <end position="585"/>
    </location>
</feature>
<keyword evidence="8" id="KW-0325">Glycoprotein</keyword>
<dbReference type="GO" id="GO:0098609">
    <property type="term" value="P:cell-cell adhesion"/>
    <property type="evidence" value="ECO:0007669"/>
    <property type="project" value="TreeGrafter"/>
</dbReference>
<dbReference type="PANTHER" id="PTHR11640:SF31">
    <property type="entry name" value="IRREGULAR CHIASM C-ROUGHEST PROTEIN-RELATED"/>
    <property type="match status" value="1"/>
</dbReference>
<dbReference type="Gene3D" id="2.60.40.10">
    <property type="entry name" value="Immunoglobulins"/>
    <property type="match status" value="5"/>
</dbReference>
<feature type="domain" description="Ig-like" evidence="12">
    <location>
        <begin position="214"/>
        <end position="309"/>
    </location>
</feature>
<evidence type="ECO:0000256" key="2">
    <source>
        <dbReference type="ARBA" id="ARBA00022692"/>
    </source>
</evidence>
<evidence type="ECO:0000256" key="6">
    <source>
        <dbReference type="ARBA" id="ARBA00023136"/>
    </source>
</evidence>
<dbReference type="InterPro" id="IPR007110">
    <property type="entry name" value="Ig-like_dom"/>
</dbReference>
<evidence type="ECO:0000259" key="12">
    <source>
        <dbReference type="PROSITE" id="PS50835"/>
    </source>
</evidence>
<feature type="domain" description="Ig-like" evidence="12">
    <location>
        <begin position="107"/>
        <end position="206"/>
    </location>
</feature>
<dbReference type="GO" id="GO:0050839">
    <property type="term" value="F:cell adhesion molecule binding"/>
    <property type="evidence" value="ECO:0007669"/>
    <property type="project" value="TreeGrafter"/>
</dbReference>
<dbReference type="Proteomes" id="UP001314205">
    <property type="component" value="Unassembled WGS sequence"/>
</dbReference>
<keyword evidence="14" id="KW-1185">Reference proteome</keyword>
<dbReference type="InterPro" id="IPR003598">
    <property type="entry name" value="Ig_sub2"/>
</dbReference>
<dbReference type="Pfam" id="PF13927">
    <property type="entry name" value="Ig_3"/>
    <property type="match status" value="2"/>
</dbReference>
<dbReference type="SMART" id="SM00408">
    <property type="entry name" value="IGc2"/>
    <property type="match status" value="5"/>
</dbReference>
<keyword evidence="9" id="KW-0393">Immunoglobulin domain</keyword>
<dbReference type="AlphaFoldDB" id="A0AAV1LHR5"/>
<dbReference type="InterPro" id="IPR003599">
    <property type="entry name" value="Ig_sub"/>
</dbReference>
<evidence type="ECO:0000256" key="4">
    <source>
        <dbReference type="ARBA" id="ARBA00022737"/>
    </source>
</evidence>
<evidence type="ECO:0000256" key="5">
    <source>
        <dbReference type="ARBA" id="ARBA00022989"/>
    </source>
</evidence>
<dbReference type="PROSITE" id="PS50835">
    <property type="entry name" value="IG_LIKE"/>
    <property type="match status" value="5"/>
</dbReference>
<dbReference type="SUPFAM" id="SSF48726">
    <property type="entry name" value="Immunoglobulin"/>
    <property type="match status" value="5"/>
</dbReference>
<evidence type="ECO:0000256" key="10">
    <source>
        <dbReference type="SAM" id="MobiDB-lite"/>
    </source>
</evidence>
<dbReference type="EMBL" id="CAVLGL010000091">
    <property type="protein sequence ID" value="CAK1594995.1"/>
    <property type="molecule type" value="Genomic_DNA"/>
</dbReference>
<evidence type="ECO:0000256" key="7">
    <source>
        <dbReference type="ARBA" id="ARBA00023157"/>
    </source>
</evidence>
<evidence type="ECO:0000256" key="3">
    <source>
        <dbReference type="ARBA" id="ARBA00022729"/>
    </source>
</evidence>
<feature type="transmembrane region" description="Helical" evidence="11">
    <location>
        <begin position="73"/>
        <end position="104"/>
    </location>
</feature>
<dbReference type="Pfam" id="PF07679">
    <property type="entry name" value="I-set"/>
    <property type="match status" value="1"/>
</dbReference>
<feature type="domain" description="Ig-like" evidence="12">
    <location>
        <begin position="316"/>
        <end position="401"/>
    </location>
</feature>
<accession>A0AAV1LHR5</accession>
<dbReference type="Pfam" id="PF08205">
    <property type="entry name" value="C2-set_2"/>
    <property type="match status" value="1"/>
</dbReference>
<dbReference type="SMART" id="SM00409">
    <property type="entry name" value="IG"/>
    <property type="match status" value="5"/>
</dbReference>
<dbReference type="CDD" id="cd00096">
    <property type="entry name" value="Ig"/>
    <property type="match status" value="1"/>
</dbReference>
<feature type="compositionally biased region" description="Low complexity" evidence="10">
    <location>
        <begin position="860"/>
        <end position="880"/>
    </location>
</feature>
<dbReference type="SMART" id="SM00406">
    <property type="entry name" value="IGv"/>
    <property type="match status" value="1"/>
</dbReference>
<dbReference type="InterPro" id="IPR013783">
    <property type="entry name" value="Ig-like_fold"/>
</dbReference>
<sequence length="931" mass="102624">MGNKTSDKPIHKHNEFSEFRNNTTFYGERFEVTENESRIKETSRCTFIMHVKRTFAILKNRNKTKVTSRSANLLFLLLRIPLNCFIFMKYWIILCFLISCAYAYREQKFAIEPQDQSAVVGSRVTLPCRVEGKVGQLQWTKDDFGLGTHRHLTGYDRYKMVGSDEEGDYSLDIREVTLDDDASYQCQVSSGPRGEPPIRSRYARLTVLVPPEPPRILQGSVLQAIEDQEIDLECISIGGKPAAEITWVDHDGGVLTQGVTYTVEQMSDGRRFTARSVLHLRPRRNHHNQTFTCQAQNTADRAYRAANIKIQVQYAPRVKIFIKSGMKNGRIQEGDTLVLGCQAAANPNNLTYKWFVNSDQIIGNVTNEIVISNVSRKYNEATVKCEVHNVVGKSADSKTLEVAYGPKFKVKPQDVEGDSGSIATLNCIVDGHPQPKITWLRYEHERVIRVGKASNLTVTVTKQSAGQYWCRASVEGYQDIEAPAMVFVKGPPIVVSNKTQYGVEGDSVRIECISFSVPKPDFVIWTFGGHEINSFHNHEYAFLEETLTDRMTKSTLIIRESQSKHFGTYNCSVSNSYGTDSIEIQLIPDKSFNLFIIICGVAAAIILILVVMLFIMLCQRKSNKTDVKKPDITDVGKTCVDQFKDSDRSSNISDLKMELRHVEGSCDVDNSNHGSEAELHSSLHLTTNLGLPLAGPVPLPQSGYDNELMKQYQRYSGDFNQPLGNIHIKAQGQSNGYVPYVDYARDYAPPLQSSDSLSGSLSRSTDESTYLSHCGSLRRQSSSGRLGGLVGPDLIPMGNPGVVLSGGVDVRYAATYGKPYLRGSGPIAYASHANTGPTAKPSPPPYYTLRSTNHPPLVGVTSPSSSSSSRLVTSPLASSSTANSGAQPQVPKASPQSSALYILPPSSQGNLQSSQITAKGNGSHLAAGTHV</sequence>
<feature type="transmembrane region" description="Helical" evidence="11">
    <location>
        <begin position="594"/>
        <end position="618"/>
    </location>
</feature>
<keyword evidence="3" id="KW-0732">Signal</keyword>
<organism evidence="13 14">
    <name type="scientific">Parnassius mnemosyne</name>
    <name type="common">clouded apollo</name>
    <dbReference type="NCBI Taxonomy" id="213953"/>
    <lineage>
        <taxon>Eukaryota</taxon>
        <taxon>Metazoa</taxon>
        <taxon>Ecdysozoa</taxon>
        <taxon>Arthropoda</taxon>
        <taxon>Hexapoda</taxon>
        <taxon>Insecta</taxon>
        <taxon>Pterygota</taxon>
        <taxon>Neoptera</taxon>
        <taxon>Endopterygota</taxon>
        <taxon>Lepidoptera</taxon>
        <taxon>Glossata</taxon>
        <taxon>Ditrysia</taxon>
        <taxon>Papilionoidea</taxon>
        <taxon>Papilionidae</taxon>
        <taxon>Parnassiinae</taxon>
        <taxon>Parnassini</taxon>
        <taxon>Parnassius</taxon>
        <taxon>Driopa</taxon>
    </lineage>
</organism>
<evidence type="ECO:0000313" key="14">
    <source>
        <dbReference type="Proteomes" id="UP001314205"/>
    </source>
</evidence>
<gene>
    <name evidence="13" type="ORF">PARMNEM_LOCUS14546</name>
</gene>
<comment type="caution">
    <text evidence="13">The sequence shown here is derived from an EMBL/GenBank/DDBJ whole genome shotgun (WGS) entry which is preliminary data.</text>
</comment>
<dbReference type="InterPro" id="IPR051275">
    <property type="entry name" value="Cell_adhesion_signaling"/>
</dbReference>
<feature type="domain" description="Ig-like" evidence="12">
    <location>
        <begin position="406"/>
        <end position="481"/>
    </location>
</feature>
<feature type="compositionally biased region" description="Polar residues" evidence="10">
    <location>
        <begin position="894"/>
        <end position="920"/>
    </location>
</feature>
<keyword evidence="6 11" id="KW-0472">Membrane</keyword>
<evidence type="ECO:0000313" key="13">
    <source>
        <dbReference type="EMBL" id="CAK1594995.1"/>
    </source>
</evidence>
<dbReference type="FunFam" id="2.60.40.10:FF:000077">
    <property type="entry name" value="Kirre like nephrin family adhesion molecule 3"/>
    <property type="match status" value="1"/>
</dbReference>
<dbReference type="PANTHER" id="PTHR11640">
    <property type="entry name" value="NEPHRIN"/>
    <property type="match status" value="1"/>
</dbReference>
<dbReference type="InterPro" id="IPR036179">
    <property type="entry name" value="Ig-like_dom_sf"/>
</dbReference>
<evidence type="ECO:0000256" key="1">
    <source>
        <dbReference type="ARBA" id="ARBA00004479"/>
    </source>
</evidence>
<name>A0AAV1LHR5_9NEOP</name>
<dbReference type="GO" id="GO:0005911">
    <property type="term" value="C:cell-cell junction"/>
    <property type="evidence" value="ECO:0007669"/>
    <property type="project" value="TreeGrafter"/>
</dbReference>